<evidence type="ECO:0000313" key="2">
    <source>
        <dbReference type="Proteomes" id="UP000238049"/>
    </source>
</evidence>
<gene>
    <name evidence="1" type="ORF">XarbCFBP7409_20730</name>
</gene>
<evidence type="ECO:0000313" key="1">
    <source>
        <dbReference type="EMBL" id="PPT93540.1"/>
    </source>
</evidence>
<sequence>MADSVQIGTTKLCQQCKQIEAAIKIRIEGVGHVLINAKASRMLLGNPAFNMGLAELMLLMVEERGEGVHGRRHNDESSVEVLRFVAEKSSPSSPVA</sequence>
<comment type="caution">
    <text evidence="1">The sequence shown here is derived from an EMBL/GenBank/DDBJ whole genome shotgun (WGS) entry which is preliminary data.</text>
</comment>
<dbReference type="Proteomes" id="UP000238049">
    <property type="component" value="Unassembled WGS sequence"/>
</dbReference>
<dbReference type="EMBL" id="MDSL01000088">
    <property type="protein sequence ID" value="PPT93540.1"/>
    <property type="molecule type" value="Genomic_DNA"/>
</dbReference>
<reference evidence="1 2" key="1">
    <citation type="submission" date="2016-08" db="EMBL/GenBank/DDBJ databases">
        <title>Evolution of the type three secretion system and type three effector repertoires in Xanthomonas.</title>
        <authorList>
            <person name="Merda D."/>
            <person name="Briand M."/>
            <person name="Bosis E."/>
            <person name="Rousseau C."/>
            <person name="Portier P."/>
            <person name="Jacques M.-A."/>
            <person name="Fischer-Le Saux M."/>
        </authorList>
    </citation>
    <scope>NUCLEOTIDE SEQUENCE [LARGE SCALE GENOMIC DNA]</scope>
    <source>
        <strain evidence="1 2">CFBP 7409</strain>
    </source>
</reference>
<proteinExistence type="predicted"/>
<protein>
    <submittedName>
        <fullName evidence="1">Uncharacterized protein</fullName>
    </submittedName>
</protein>
<accession>A0A2S6ZN51</accession>
<name>A0A2S6ZN51_9XANT</name>
<dbReference type="AlphaFoldDB" id="A0A2S6ZN51"/>
<organism evidence="1 2">
    <name type="scientific">Xanthomonas arboricola pv. guizotiae</name>
    <dbReference type="NCBI Taxonomy" id="487867"/>
    <lineage>
        <taxon>Bacteria</taxon>
        <taxon>Pseudomonadati</taxon>
        <taxon>Pseudomonadota</taxon>
        <taxon>Gammaproteobacteria</taxon>
        <taxon>Lysobacterales</taxon>
        <taxon>Lysobacteraceae</taxon>
        <taxon>Xanthomonas</taxon>
    </lineage>
</organism>